<dbReference type="Pfam" id="PF12146">
    <property type="entry name" value="Hydrolase_4"/>
    <property type="match status" value="1"/>
</dbReference>
<dbReference type="SUPFAM" id="SSF53474">
    <property type="entry name" value="alpha/beta-Hydrolases"/>
    <property type="match status" value="1"/>
</dbReference>
<dbReference type="PRINTS" id="PR00111">
    <property type="entry name" value="ABHYDROLASE"/>
</dbReference>
<protein>
    <recommendedName>
        <fullName evidence="1">Serine aminopeptidase S33 domain-containing protein</fullName>
    </recommendedName>
</protein>
<organism evidence="2 3">
    <name type="scientific">Acacia crassicarpa</name>
    <name type="common">northern wattle</name>
    <dbReference type="NCBI Taxonomy" id="499986"/>
    <lineage>
        <taxon>Eukaryota</taxon>
        <taxon>Viridiplantae</taxon>
        <taxon>Streptophyta</taxon>
        <taxon>Embryophyta</taxon>
        <taxon>Tracheophyta</taxon>
        <taxon>Spermatophyta</taxon>
        <taxon>Magnoliopsida</taxon>
        <taxon>eudicotyledons</taxon>
        <taxon>Gunneridae</taxon>
        <taxon>Pentapetalae</taxon>
        <taxon>rosids</taxon>
        <taxon>fabids</taxon>
        <taxon>Fabales</taxon>
        <taxon>Fabaceae</taxon>
        <taxon>Caesalpinioideae</taxon>
        <taxon>mimosoid clade</taxon>
        <taxon>Acacieae</taxon>
        <taxon>Acacia</taxon>
    </lineage>
</organism>
<evidence type="ECO:0000313" key="3">
    <source>
        <dbReference type="Proteomes" id="UP001293593"/>
    </source>
</evidence>
<dbReference type="InterPro" id="IPR051044">
    <property type="entry name" value="MAG_DAG_Lipase"/>
</dbReference>
<dbReference type="InterPro" id="IPR022742">
    <property type="entry name" value="Hydrolase_4"/>
</dbReference>
<comment type="caution">
    <text evidence="2">The sequence shown here is derived from an EMBL/GenBank/DDBJ whole genome shotgun (WGS) entry which is preliminary data.</text>
</comment>
<feature type="domain" description="Serine aminopeptidase S33" evidence="1">
    <location>
        <begin position="128"/>
        <end position="369"/>
    </location>
</feature>
<reference evidence="2" key="1">
    <citation type="submission" date="2023-10" db="EMBL/GenBank/DDBJ databases">
        <title>Chromosome-level genome of the transformable northern wattle, Acacia crassicarpa.</title>
        <authorList>
            <person name="Massaro I."/>
            <person name="Sinha N.R."/>
            <person name="Poethig S."/>
            <person name="Leichty A.R."/>
        </authorList>
    </citation>
    <scope>NUCLEOTIDE SEQUENCE</scope>
    <source>
        <strain evidence="2">Acra3RX</strain>
        <tissue evidence="2">Leaf</tissue>
    </source>
</reference>
<dbReference type="EMBL" id="JAWXYG010000009">
    <property type="protein sequence ID" value="KAK4263803.1"/>
    <property type="molecule type" value="Genomic_DNA"/>
</dbReference>
<accession>A0AAE1J8D1</accession>
<dbReference type="Proteomes" id="UP001293593">
    <property type="component" value="Unassembled WGS sequence"/>
</dbReference>
<dbReference type="FunFam" id="3.40.50.1820:FF:000054">
    <property type="entry name" value="Alpha/beta-Hydrolases superfamily protein"/>
    <property type="match status" value="1"/>
</dbReference>
<dbReference type="Gene3D" id="3.40.50.1820">
    <property type="entry name" value="alpha/beta hydrolase"/>
    <property type="match status" value="1"/>
</dbReference>
<evidence type="ECO:0000313" key="2">
    <source>
        <dbReference type="EMBL" id="KAK4263803.1"/>
    </source>
</evidence>
<dbReference type="PANTHER" id="PTHR11614">
    <property type="entry name" value="PHOSPHOLIPASE-RELATED"/>
    <property type="match status" value="1"/>
</dbReference>
<evidence type="ECO:0000259" key="1">
    <source>
        <dbReference type="Pfam" id="PF12146"/>
    </source>
</evidence>
<dbReference type="InterPro" id="IPR000073">
    <property type="entry name" value="AB_hydrolase_1"/>
</dbReference>
<gene>
    <name evidence="2" type="ORF">QN277_029174</name>
</gene>
<name>A0AAE1J8D1_9FABA</name>
<dbReference type="AlphaFoldDB" id="A0AAE1J8D1"/>
<keyword evidence="3" id="KW-1185">Reference proteome</keyword>
<dbReference type="InterPro" id="IPR029058">
    <property type="entry name" value="AB_hydrolase_fold"/>
</dbReference>
<proteinExistence type="predicted"/>
<sequence length="399" mass="45406">MELSQTLRFRSHTLPFQHPLHHHLPTTPRLNFIPDCPLSNYKLTVSAMRKPPIEGLSDELNAIARRNLDFPYTRRQVRDAFKDVQQGLDHCLFKTAPAGIRTEEWYEKNLRGLEIFCRSWMPEPGVPIKAAVCFCHGYGDTCTFFFEGIARRIAGSGYAVYAMDYPGFGLSEGLHGYIPNFDYLVDDVIEHYRKIKARPELRGLPKFILGQSMGGAVTLKVHLKEPNNWDGVLLVAPMCKVADNLLPPDAVLKVLTFLSKVMPKAKLFPQQDLAELAFREPSKRKLAVYNVICYEDQMRLRTGMELLRATQDIESQVQKVSAPLLVLHGADDKVTDPKVSQFLYEKACSKDKTLKLYEGGFHCILEGEPDDRIFRVHDDIISWLDTRCAVKSVVHASYH</sequence>